<dbReference type="OMA" id="FEMIMLL"/>
<gene>
    <name evidence="2" type="ORF">HHK36_030348</name>
</gene>
<dbReference type="InterPro" id="IPR007700">
    <property type="entry name" value="DUF668"/>
</dbReference>
<dbReference type="OrthoDB" id="2020544at2759"/>
<dbReference type="PANTHER" id="PTHR31730">
    <property type="entry name" value="OS01G0873900 PROTEIN"/>
    <property type="match status" value="1"/>
</dbReference>
<evidence type="ECO:0000313" key="3">
    <source>
        <dbReference type="Proteomes" id="UP000655225"/>
    </source>
</evidence>
<comment type="caution">
    <text evidence="2">The sequence shown here is derived from an EMBL/GenBank/DDBJ whole genome shotgun (WGS) entry which is preliminary data.</text>
</comment>
<dbReference type="EMBL" id="JABCRI010000024">
    <property type="protein sequence ID" value="KAF8376976.1"/>
    <property type="molecule type" value="Genomic_DNA"/>
</dbReference>
<dbReference type="Pfam" id="PF05003">
    <property type="entry name" value="DUF668"/>
    <property type="match status" value="1"/>
</dbReference>
<evidence type="ECO:0000259" key="1">
    <source>
        <dbReference type="Pfam" id="PF05003"/>
    </source>
</evidence>
<feature type="domain" description="DUF668" evidence="1">
    <location>
        <begin position="12"/>
        <end position="76"/>
    </location>
</feature>
<dbReference type="Proteomes" id="UP000655225">
    <property type="component" value="Unassembled WGS sequence"/>
</dbReference>
<keyword evidence="3" id="KW-1185">Reference proteome</keyword>
<dbReference type="InterPro" id="IPR045021">
    <property type="entry name" value="PSI1/2/3"/>
</dbReference>
<proteinExistence type="predicted"/>
<dbReference type="PANTHER" id="PTHR31730:SF32">
    <property type="entry name" value="PROTEIN PSK SIMULATOR 1"/>
    <property type="match status" value="1"/>
</dbReference>
<protein>
    <recommendedName>
        <fullName evidence="1">DUF668 domain-containing protein</fullName>
    </recommendedName>
</protein>
<reference evidence="2 3" key="1">
    <citation type="submission" date="2020-04" db="EMBL/GenBank/DDBJ databases">
        <title>Plant Genome Project.</title>
        <authorList>
            <person name="Zhang R.-G."/>
        </authorList>
    </citation>
    <scope>NUCLEOTIDE SEQUENCE [LARGE SCALE GENOMIC DNA]</scope>
    <source>
        <strain evidence="2">YNK0</strain>
        <tissue evidence="2">Leaf</tissue>
    </source>
</reference>
<organism evidence="2 3">
    <name type="scientific">Tetracentron sinense</name>
    <name type="common">Spur-leaf</name>
    <dbReference type="NCBI Taxonomy" id="13715"/>
    <lineage>
        <taxon>Eukaryota</taxon>
        <taxon>Viridiplantae</taxon>
        <taxon>Streptophyta</taxon>
        <taxon>Embryophyta</taxon>
        <taxon>Tracheophyta</taxon>
        <taxon>Spermatophyta</taxon>
        <taxon>Magnoliopsida</taxon>
        <taxon>Trochodendrales</taxon>
        <taxon>Trochodendraceae</taxon>
        <taxon>Tetracentron</taxon>
    </lineage>
</organism>
<evidence type="ECO:0000313" key="2">
    <source>
        <dbReference type="EMBL" id="KAF8376976.1"/>
    </source>
</evidence>
<accession>A0A835D0J3</accession>
<dbReference type="GO" id="GO:0045927">
    <property type="term" value="P:positive regulation of growth"/>
    <property type="evidence" value="ECO:0007669"/>
    <property type="project" value="InterPro"/>
</dbReference>
<dbReference type="AlphaFoldDB" id="A0A835D0J3"/>
<name>A0A835D0J3_TETSI</name>
<sequence>MSHTSPSTVEQVSRPSCALPNTRDALYQGLPPSIKSALRSKLQVLQVKEELTVTQIKAEMEKTLRWLVPLATNTIKFGGNWKPVEQTDFFRIETLHHADKEKTEACILELVVWLHHLVSQSMTGTRSPIKSAICSPTQNVIVLPMHKPNASSPILTAEDQAMLRDVNKRRLIPGISKSQQFGTVKTRLNKHNWLSKSNSHTPKTGNGIFPVRRLSTVPVIDFDTDRIKTLDVIDGLDTLGSL</sequence>